<feature type="signal peptide" evidence="1">
    <location>
        <begin position="1"/>
        <end position="23"/>
    </location>
</feature>
<protein>
    <recommendedName>
        <fullName evidence="2">Lysozyme inhibitor LprI-like N-terminal domain-containing protein</fullName>
    </recommendedName>
</protein>
<dbReference type="RefSeq" id="WP_150592282.1">
    <property type="nucleotide sequence ID" value="NZ_CABVIJ010000013.1"/>
</dbReference>
<proteinExistence type="predicted"/>
<dbReference type="AlphaFoldDB" id="A0ABD7VHM6"/>
<evidence type="ECO:0000259" key="2">
    <source>
        <dbReference type="Pfam" id="PF07007"/>
    </source>
</evidence>
<dbReference type="PANTHER" id="PTHR37549:SF1">
    <property type="entry name" value="LIPOPROTEIN LPRI"/>
    <property type="match status" value="1"/>
</dbReference>
<dbReference type="PANTHER" id="PTHR37549">
    <property type="entry name" value="LIPOPROTEIN LPRI"/>
    <property type="match status" value="1"/>
</dbReference>
<evidence type="ECO:0000313" key="4">
    <source>
        <dbReference type="Proteomes" id="UP000325779"/>
    </source>
</evidence>
<organism evidence="3 4">
    <name type="scientific">Pseudomonas fluorescens</name>
    <dbReference type="NCBI Taxonomy" id="294"/>
    <lineage>
        <taxon>Bacteria</taxon>
        <taxon>Pseudomonadati</taxon>
        <taxon>Pseudomonadota</taxon>
        <taxon>Gammaproteobacteria</taxon>
        <taxon>Pseudomonadales</taxon>
        <taxon>Pseudomonadaceae</taxon>
        <taxon>Pseudomonas</taxon>
    </lineage>
</organism>
<dbReference type="InterPro" id="IPR052755">
    <property type="entry name" value="Lysozyme_Inhibitor_LprI"/>
</dbReference>
<dbReference type="Gene3D" id="1.20.1270.180">
    <property type="match status" value="1"/>
</dbReference>
<feature type="domain" description="Lysozyme inhibitor LprI-like N-terminal" evidence="2">
    <location>
        <begin position="28"/>
        <end position="99"/>
    </location>
</feature>
<accession>A0ABD7VHM6</accession>
<evidence type="ECO:0000256" key="1">
    <source>
        <dbReference type="SAM" id="SignalP"/>
    </source>
</evidence>
<name>A0ABD7VHM6_PSEFL</name>
<dbReference type="InterPro" id="IPR009739">
    <property type="entry name" value="LprI-like_N"/>
</dbReference>
<keyword evidence="1" id="KW-0732">Signal</keyword>
<comment type="caution">
    <text evidence="3">The sequence shown here is derived from an EMBL/GenBank/DDBJ whole genome shotgun (WGS) entry which is preliminary data.</text>
</comment>
<sequence>MLPFNPRHVLLLTSLVFAPFVHASSFDCASASSKTEKAICADPYLSELDEKLAQQWRLSLAKVADPKALKTDQRQWLKSRNACGDSAACLRRQYVMRLAELEHTVQPFNWDATWQLIPPGPSTSATVMTKQVDATHISVAITAGEGANSGDLDGVATLKDGKALYAEDECTLSFTPINGVLDISQVEAGGYCSAGMGVYYTGRFVASQQPLTLDYDMLSLGLAQTPEENQALRTLLKDDYQKLVELSGSLMTAEPSTDVPDSQVVEMWMRGLGGTGIVMRSSDARFWVLLQTYDAQGHARLRYYTNAPQWKSRLPDALQAWNERMKSHQDRPVDFMP</sequence>
<gene>
    <name evidence="3" type="ORF">PS732_03125</name>
</gene>
<reference evidence="3 4" key="1">
    <citation type="submission" date="2019-09" db="EMBL/GenBank/DDBJ databases">
        <authorList>
            <person name="Chandra G."/>
            <person name="Truman W A."/>
        </authorList>
    </citation>
    <scope>NUCLEOTIDE SEQUENCE [LARGE SCALE GENOMIC DNA]</scope>
    <source>
        <strain evidence="3">PS732</strain>
    </source>
</reference>
<feature type="chain" id="PRO_5044872698" description="Lysozyme inhibitor LprI-like N-terminal domain-containing protein" evidence="1">
    <location>
        <begin position="24"/>
        <end position="337"/>
    </location>
</feature>
<dbReference type="Pfam" id="PF07007">
    <property type="entry name" value="LprI"/>
    <property type="match status" value="1"/>
</dbReference>
<evidence type="ECO:0000313" key="3">
    <source>
        <dbReference type="EMBL" id="VVP06071.1"/>
    </source>
</evidence>
<dbReference type="Proteomes" id="UP000325779">
    <property type="component" value="Unassembled WGS sequence"/>
</dbReference>
<dbReference type="EMBL" id="CABVIJ010000013">
    <property type="protein sequence ID" value="VVP06071.1"/>
    <property type="molecule type" value="Genomic_DNA"/>
</dbReference>